<name>A0A7W9NJP9_9PSEU</name>
<organism evidence="1 2">
    <name type="scientific">Kutzneria kofuensis</name>
    <dbReference type="NCBI Taxonomy" id="103725"/>
    <lineage>
        <taxon>Bacteria</taxon>
        <taxon>Bacillati</taxon>
        <taxon>Actinomycetota</taxon>
        <taxon>Actinomycetes</taxon>
        <taxon>Pseudonocardiales</taxon>
        <taxon>Pseudonocardiaceae</taxon>
        <taxon>Kutzneria</taxon>
    </lineage>
</organism>
<proteinExistence type="predicted"/>
<protein>
    <submittedName>
        <fullName evidence="1">Uncharacterized protein</fullName>
    </submittedName>
</protein>
<evidence type="ECO:0000313" key="2">
    <source>
        <dbReference type="Proteomes" id="UP000585638"/>
    </source>
</evidence>
<comment type="caution">
    <text evidence="1">The sequence shown here is derived from an EMBL/GenBank/DDBJ whole genome shotgun (WGS) entry which is preliminary data.</text>
</comment>
<reference evidence="1 2" key="1">
    <citation type="submission" date="2020-08" db="EMBL/GenBank/DDBJ databases">
        <title>Sequencing the genomes of 1000 actinobacteria strains.</title>
        <authorList>
            <person name="Klenk H.-P."/>
        </authorList>
    </citation>
    <scope>NUCLEOTIDE SEQUENCE [LARGE SCALE GENOMIC DNA]</scope>
    <source>
        <strain evidence="1 2">DSM 43851</strain>
    </source>
</reference>
<accession>A0A7W9NJP9</accession>
<sequence>MISLRLPRAAWPIPSLGVQAALIAAALRFAWIVTDAYRAVVPKTLVAQLDP</sequence>
<dbReference type="AlphaFoldDB" id="A0A7W9NJP9"/>
<dbReference type="RefSeq" id="WP_184866309.1">
    <property type="nucleotide sequence ID" value="NZ_BAAAWY010000029.1"/>
</dbReference>
<dbReference type="EMBL" id="JACHIR010000001">
    <property type="protein sequence ID" value="MBB5894383.1"/>
    <property type="molecule type" value="Genomic_DNA"/>
</dbReference>
<keyword evidence="2" id="KW-1185">Reference proteome</keyword>
<gene>
    <name evidence="1" type="ORF">BJ998_005579</name>
</gene>
<dbReference type="Proteomes" id="UP000585638">
    <property type="component" value="Unassembled WGS sequence"/>
</dbReference>
<evidence type="ECO:0000313" key="1">
    <source>
        <dbReference type="EMBL" id="MBB5894383.1"/>
    </source>
</evidence>